<protein>
    <recommendedName>
        <fullName evidence="5">SD-repeat containing protein B domain-containing protein</fullName>
    </recommendedName>
</protein>
<evidence type="ECO:0000256" key="2">
    <source>
        <dbReference type="ARBA" id="ARBA00022525"/>
    </source>
</evidence>
<comment type="subcellular location">
    <subcellularLocation>
        <location evidence="1">Secreted</location>
    </subcellularLocation>
</comment>
<feature type="non-terminal residue" evidence="6">
    <location>
        <position position="78"/>
    </location>
</feature>
<proteinExistence type="predicted"/>
<evidence type="ECO:0000313" key="6">
    <source>
        <dbReference type="EMBL" id="PNZ50340.1"/>
    </source>
</evidence>
<name>A0A2K4AJR8_9STAP</name>
<keyword evidence="3" id="KW-0732">Signal</keyword>
<sequence length="78" mass="8630">EKGEVIGTTKTDENGKYRFDNLDSGKYKVIFEKPAGLTQTGTNTTEDDKDADGGEVDVTITDHDDFTIDNGYFEEETS</sequence>
<dbReference type="EMBL" id="PPQS01000017">
    <property type="protein sequence ID" value="PNZ50340.1"/>
    <property type="molecule type" value="Genomic_DNA"/>
</dbReference>
<dbReference type="AlphaFoldDB" id="A0A2K4AJR8"/>
<organism evidence="6 7">
    <name type="scientific">Staphylococcus schweitzeri</name>
    <dbReference type="NCBI Taxonomy" id="1654388"/>
    <lineage>
        <taxon>Bacteria</taxon>
        <taxon>Bacillati</taxon>
        <taxon>Bacillota</taxon>
        <taxon>Bacilli</taxon>
        <taxon>Bacillales</taxon>
        <taxon>Staphylococcaceae</taxon>
        <taxon>Staphylococcus</taxon>
    </lineage>
</organism>
<comment type="caution">
    <text evidence="6">The sequence shown here is derived from an EMBL/GenBank/DDBJ whole genome shotgun (WGS) entry which is preliminary data.</text>
</comment>
<evidence type="ECO:0000256" key="3">
    <source>
        <dbReference type="ARBA" id="ARBA00022729"/>
    </source>
</evidence>
<gene>
    <name evidence="6" type="ORF">CD116_04045</name>
</gene>
<dbReference type="InterPro" id="IPR013783">
    <property type="entry name" value="Ig-like_fold"/>
</dbReference>
<dbReference type="InterPro" id="IPR033764">
    <property type="entry name" value="Sdr_B"/>
</dbReference>
<evidence type="ECO:0000256" key="4">
    <source>
        <dbReference type="SAM" id="MobiDB-lite"/>
    </source>
</evidence>
<feature type="domain" description="SD-repeat containing protein B" evidence="5">
    <location>
        <begin position="2"/>
        <end position="72"/>
    </location>
</feature>
<dbReference type="Proteomes" id="UP000236395">
    <property type="component" value="Unassembled WGS sequence"/>
</dbReference>
<feature type="compositionally biased region" description="Acidic residues" evidence="4">
    <location>
        <begin position="45"/>
        <end position="55"/>
    </location>
</feature>
<accession>A0A2K4AJR8</accession>
<evidence type="ECO:0000313" key="7">
    <source>
        <dbReference type="Proteomes" id="UP000236395"/>
    </source>
</evidence>
<dbReference type="RefSeq" id="WP_142381039.1">
    <property type="nucleotide sequence ID" value="NZ_PPQS01000017.1"/>
</dbReference>
<dbReference type="SUPFAM" id="SSF117074">
    <property type="entry name" value="Hypothetical protein PA1324"/>
    <property type="match status" value="1"/>
</dbReference>
<reference evidence="6 7" key="1">
    <citation type="submission" date="2017-08" db="EMBL/GenBank/DDBJ databases">
        <title>Draft genome sequences of 64 type strains of genus Staph aureus.</title>
        <authorList>
            <person name="Cole K."/>
            <person name="Golubchik T."/>
            <person name="Russell J."/>
            <person name="Foster D."/>
            <person name="Llewelyn M."/>
            <person name="Wilson D."/>
            <person name="Crook D."/>
            <person name="Paul J."/>
        </authorList>
    </citation>
    <scope>NUCLEOTIDE SEQUENCE [LARGE SCALE GENOMIC DNA]</scope>
    <source>
        <strain evidence="6 7">DSM 28300</strain>
    </source>
</reference>
<evidence type="ECO:0000259" key="5">
    <source>
        <dbReference type="Pfam" id="PF17210"/>
    </source>
</evidence>
<dbReference type="GO" id="GO:0005576">
    <property type="term" value="C:extracellular region"/>
    <property type="evidence" value="ECO:0007669"/>
    <property type="project" value="UniProtKB-SubCell"/>
</dbReference>
<feature type="non-terminal residue" evidence="6">
    <location>
        <position position="1"/>
    </location>
</feature>
<evidence type="ECO:0000256" key="1">
    <source>
        <dbReference type="ARBA" id="ARBA00004613"/>
    </source>
</evidence>
<keyword evidence="2" id="KW-0964">Secreted</keyword>
<feature type="region of interest" description="Disordered" evidence="4">
    <location>
        <begin position="35"/>
        <end position="57"/>
    </location>
</feature>
<dbReference type="Pfam" id="PF17210">
    <property type="entry name" value="SdrD_B"/>
    <property type="match status" value="1"/>
</dbReference>
<dbReference type="Gene3D" id="2.60.40.10">
    <property type="entry name" value="Immunoglobulins"/>
    <property type="match status" value="1"/>
</dbReference>